<organism evidence="3 4">
    <name type="scientific">Phaeodactylibacter xiamenensis</name>
    <dbReference type="NCBI Taxonomy" id="1524460"/>
    <lineage>
        <taxon>Bacteria</taxon>
        <taxon>Pseudomonadati</taxon>
        <taxon>Bacteroidota</taxon>
        <taxon>Saprospiria</taxon>
        <taxon>Saprospirales</taxon>
        <taxon>Haliscomenobacteraceae</taxon>
        <taxon>Phaeodactylibacter</taxon>
    </lineage>
</organism>
<accession>A0A098S0Y6</accession>
<evidence type="ECO:0000259" key="2">
    <source>
        <dbReference type="Pfam" id="PF18962"/>
    </source>
</evidence>
<feature type="domain" description="Secretion system C-terminal sorting" evidence="2">
    <location>
        <begin position="420"/>
        <end position="481"/>
    </location>
</feature>
<evidence type="ECO:0000256" key="1">
    <source>
        <dbReference type="SAM" id="SignalP"/>
    </source>
</evidence>
<dbReference type="OrthoDB" id="667194at2"/>
<dbReference type="AlphaFoldDB" id="A0A098S0Y6"/>
<comment type="caution">
    <text evidence="3">The sequence shown here is derived from an EMBL/GenBank/DDBJ whole genome shotgun (WGS) entry which is preliminary data.</text>
</comment>
<protein>
    <recommendedName>
        <fullName evidence="2">Secretion system C-terminal sorting domain-containing protein</fullName>
    </recommendedName>
</protein>
<dbReference type="NCBIfam" id="TIGR04183">
    <property type="entry name" value="Por_Secre_tail"/>
    <property type="match status" value="1"/>
</dbReference>
<feature type="chain" id="PRO_5001939630" description="Secretion system C-terminal sorting domain-containing protein" evidence="1">
    <location>
        <begin position="22"/>
        <end position="492"/>
    </location>
</feature>
<dbReference type="InterPro" id="IPR026444">
    <property type="entry name" value="Secre_tail"/>
</dbReference>
<keyword evidence="4" id="KW-1185">Reference proteome</keyword>
<dbReference type="RefSeq" id="WP_044227164.1">
    <property type="nucleotide sequence ID" value="NZ_JBKAGJ010000003.1"/>
</dbReference>
<dbReference type="Proteomes" id="UP000029736">
    <property type="component" value="Unassembled WGS sequence"/>
</dbReference>
<reference evidence="3 4" key="1">
    <citation type="journal article" date="2014" name="Int. J. Syst. Evol. Microbiol.">
        <title>Phaeodactylibacter xiamenensis gen. nov., sp. nov., a member of the family Saprospiraceae isolated from the marine alga Phaeodactylum tricornutum.</title>
        <authorList>
            <person name="Chen Z.Jr."/>
            <person name="Lei X."/>
            <person name="Lai Q."/>
            <person name="Li Y."/>
            <person name="Zhang B."/>
            <person name="Zhang J."/>
            <person name="Zhang H."/>
            <person name="Yang L."/>
            <person name="Zheng W."/>
            <person name="Tian Y."/>
            <person name="Yu Z."/>
            <person name="Xu H.Jr."/>
            <person name="Zheng T."/>
        </authorList>
    </citation>
    <scope>NUCLEOTIDE SEQUENCE [LARGE SCALE GENOMIC DNA]</scope>
    <source>
        <strain evidence="3 4">KD52</strain>
    </source>
</reference>
<keyword evidence="1" id="KW-0732">Signal</keyword>
<name>A0A098S0Y6_9BACT</name>
<feature type="signal peptide" evidence="1">
    <location>
        <begin position="1"/>
        <end position="21"/>
    </location>
</feature>
<dbReference type="STRING" id="1524460.IX84_25860"/>
<evidence type="ECO:0000313" key="3">
    <source>
        <dbReference type="EMBL" id="KGE86019.1"/>
    </source>
</evidence>
<proteinExistence type="predicted"/>
<dbReference type="Pfam" id="PF18962">
    <property type="entry name" value="Por_Secre_tail"/>
    <property type="match status" value="1"/>
</dbReference>
<sequence length="492" mass="54906">MKKYNVLFAMFFMLFSSNVTAQQPLWVGGYTEQLDTLSNGRIQIMPNEDTVLISSFDSPVQFESTMAGWVDKEGEVLFYTNGCHLYNGDHQVIPGGEELNPGEIHEIACDDYGYLAPKGASVATFRTAPDLFYLIHLGIKNSIQHSVSYGPLYITVIVRDSLTGQLEVVSKNEVLIAEEVDPFVLVRHGNGDDWWLITNHFATNEYHKILLTPEGVESHLIENVGYDFPFPPCRWQRSLSVSPSGNRIVRFGSKCGAQFMTFDRCSGLLEDVGFSNLENGIFGGGGSTFSVDSDFVYFSRWYRVIKVPFSTPPDTLRTSFQPDPGFGGSFVHMHRDMYGRIYIAPQASESYLHIIEPGDTGPDTALVAFEGLKLPYRIQRTIPHYPNYALGPVYGSVCDSIPTSFEEMATFESTTVINAFPNPASDRITVETSVHGSKTFILYDARGQLLKTIETLDQETNFNISAYQPGLYMIGVRQHGKLKGTVKVVLMD</sequence>
<gene>
    <name evidence="3" type="ORF">IX84_25860</name>
</gene>
<evidence type="ECO:0000313" key="4">
    <source>
        <dbReference type="Proteomes" id="UP000029736"/>
    </source>
</evidence>
<dbReference type="EMBL" id="JPOS01000083">
    <property type="protein sequence ID" value="KGE86019.1"/>
    <property type="molecule type" value="Genomic_DNA"/>
</dbReference>